<comment type="caution">
    <text evidence="2">The sequence shown here is derived from an EMBL/GenBank/DDBJ whole genome shotgun (WGS) entry which is preliminary data.</text>
</comment>
<dbReference type="Proteomes" id="UP000310189">
    <property type="component" value="Unassembled WGS sequence"/>
</dbReference>
<keyword evidence="3" id="KW-1185">Reference proteome</keyword>
<gene>
    <name evidence="2" type="ORF">E3P99_00102</name>
</gene>
<protein>
    <submittedName>
        <fullName evidence="2">Uncharacterized protein</fullName>
    </submittedName>
</protein>
<organism evidence="2 3">
    <name type="scientific">Wallemia hederae</name>
    <dbReference type="NCBI Taxonomy" id="1540922"/>
    <lineage>
        <taxon>Eukaryota</taxon>
        <taxon>Fungi</taxon>
        <taxon>Dikarya</taxon>
        <taxon>Basidiomycota</taxon>
        <taxon>Wallemiomycotina</taxon>
        <taxon>Wallemiomycetes</taxon>
        <taxon>Wallemiales</taxon>
        <taxon>Wallemiaceae</taxon>
        <taxon>Wallemia</taxon>
    </lineage>
</organism>
<feature type="region of interest" description="Disordered" evidence="1">
    <location>
        <begin position="1"/>
        <end position="129"/>
    </location>
</feature>
<proteinExistence type="predicted"/>
<reference evidence="2 3" key="1">
    <citation type="submission" date="2019-03" db="EMBL/GenBank/DDBJ databases">
        <title>Sequencing 23 genomes of Wallemia ichthyophaga.</title>
        <authorList>
            <person name="Gostincar C."/>
        </authorList>
    </citation>
    <scope>NUCLEOTIDE SEQUENCE [LARGE SCALE GENOMIC DNA]</scope>
    <source>
        <strain evidence="2 3">EXF-5753</strain>
    </source>
</reference>
<feature type="compositionally biased region" description="Low complexity" evidence="1">
    <location>
        <begin position="49"/>
        <end position="64"/>
    </location>
</feature>
<sequence>MVLQDKYKARASRAWKSSRGLSTAAKPGNRRPPPPSVNDNNEFPELQRGSSSGSDDDNSGSASDVTEDAAHVAGVPAASSSRANDAKLLPHPKFSRRRLVDNSSRYDEPTTEDADGRSSEEETDLSSFMMKSASVDDDFDQYSRHRAVAVDDDDIDHDLADRHKQKERQVLRMDAESTEQLEKMSRDRVNAEAAWTLKSRLRGESGRQYIQRYESSKKKVDHLDDADFFDSTDNAHVSSEAVAGKDDEIRANVAVSSTISATAAQDLTKDQDFLDDLL</sequence>
<accession>A0A4T0FXL9</accession>
<evidence type="ECO:0000256" key="1">
    <source>
        <dbReference type="SAM" id="MobiDB-lite"/>
    </source>
</evidence>
<evidence type="ECO:0000313" key="2">
    <source>
        <dbReference type="EMBL" id="TIA93629.1"/>
    </source>
</evidence>
<dbReference type="OrthoDB" id="10522167at2759"/>
<evidence type="ECO:0000313" key="3">
    <source>
        <dbReference type="Proteomes" id="UP000310189"/>
    </source>
</evidence>
<dbReference type="EMBL" id="SPNW01000001">
    <property type="protein sequence ID" value="TIA93629.1"/>
    <property type="molecule type" value="Genomic_DNA"/>
</dbReference>
<name>A0A4T0FXL9_9BASI</name>
<dbReference type="AlphaFoldDB" id="A0A4T0FXL9"/>
<feature type="compositionally biased region" description="Basic and acidic residues" evidence="1">
    <location>
        <begin position="98"/>
        <end position="120"/>
    </location>
</feature>